<evidence type="ECO:0000313" key="2">
    <source>
        <dbReference type="Proteomes" id="UP001207337"/>
    </source>
</evidence>
<accession>A0ABT3PX34</accession>
<proteinExistence type="predicted"/>
<dbReference type="Gene3D" id="3.40.50.2300">
    <property type="match status" value="1"/>
</dbReference>
<evidence type="ECO:0000313" key="1">
    <source>
        <dbReference type="EMBL" id="MCW9712403.1"/>
    </source>
</evidence>
<comment type="caution">
    <text evidence="1">The sequence shown here is derived from an EMBL/GenBank/DDBJ whole genome shotgun (WGS) entry which is preliminary data.</text>
</comment>
<sequence length="83" mass="9631">MRILLIGDQSIQNDAIISILNEEDDWEIEHITHDQFLEGIPIDRKYQVSLVDLISSPYKPDEYIRGICEKSFLNILLPFVKTA</sequence>
<protein>
    <submittedName>
        <fullName evidence="1">Uncharacterized protein</fullName>
    </submittedName>
</protein>
<organism evidence="1 2">
    <name type="scientific">Fodinibius salicampi</name>
    <dbReference type="NCBI Taxonomy" id="1920655"/>
    <lineage>
        <taxon>Bacteria</taxon>
        <taxon>Pseudomonadati</taxon>
        <taxon>Balneolota</taxon>
        <taxon>Balneolia</taxon>
        <taxon>Balneolales</taxon>
        <taxon>Balneolaceae</taxon>
        <taxon>Fodinibius</taxon>
    </lineage>
</organism>
<dbReference type="EMBL" id="JAJNDC010000001">
    <property type="protein sequence ID" value="MCW9712403.1"/>
    <property type="molecule type" value="Genomic_DNA"/>
</dbReference>
<dbReference type="Proteomes" id="UP001207337">
    <property type="component" value="Unassembled WGS sequence"/>
</dbReference>
<dbReference type="RefSeq" id="WP_265788345.1">
    <property type="nucleotide sequence ID" value="NZ_BAABRS010000001.1"/>
</dbReference>
<keyword evidence="2" id="KW-1185">Reference proteome</keyword>
<reference evidence="1 2" key="1">
    <citation type="submission" date="2021-11" db="EMBL/GenBank/DDBJ databases">
        <title>Aliifidinibius sp. nov., a new bacterium isolated from saline soil.</title>
        <authorList>
            <person name="Galisteo C."/>
            <person name="De La Haba R."/>
            <person name="Sanchez-Porro C."/>
            <person name="Ventosa A."/>
        </authorList>
    </citation>
    <scope>NUCLEOTIDE SEQUENCE [LARGE SCALE GENOMIC DNA]</scope>
    <source>
        <strain evidence="1 2">KACC 190600</strain>
    </source>
</reference>
<gene>
    <name evidence="1" type="ORF">LQ318_05735</name>
</gene>
<name>A0ABT3PX34_9BACT</name>